<reference evidence="1" key="1">
    <citation type="journal article" date="2015" name="Nature">
        <title>Complex archaea that bridge the gap between prokaryotes and eukaryotes.</title>
        <authorList>
            <person name="Spang A."/>
            <person name="Saw J.H."/>
            <person name="Jorgensen S.L."/>
            <person name="Zaremba-Niedzwiedzka K."/>
            <person name="Martijn J."/>
            <person name="Lind A.E."/>
            <person name="van Eijk R."/>
            <person name="Schleper C."/>
            <person name="Guy L."/>
            <person name="Ettema T.J."/>
        </authorList>
    </citation>
    <scope>NUCLEOTIDE SEQUENCE</scope>
</reference>
<name>A0A0F9Q529_9ZZZZ</name>
<comment type="caution">
    <text evidence="1">The sequence shown here is derived from an EMBL/GenBank/DDBJ whole genome shotgun (WGS) entry which is preliminary data.</text>
</comment>
<protein>
    <submittedName>
        <fullName evidence="1">Uncharacterized protein</fullName>
    </submittedName>
</protein>
<sequence>MTIYVAITNAEIDSESPYTTALATKYRDNLLAIQEDDASAPNLVLTSPGAIGSVAPNTGDFTAIGGNTPGTGIFTTIEGTTLELTGNNIEFSTADIDKGIVFDGAVGLNWIDASDQFQWATGAGNIFFIGGAASSVHIDQPGGAAGIPALILEQNDVSEEFVDFQSGAGPITADVNEGAGKIGAVRVGINGTFRWLRFYDNFN</sequence>
<organism evidence="1">
    <name type="scientific">marine sediment metagenome</name>
    <dbReference type="NCBI Taxonomy" id="412755"/>
    <lineage>
        <taxon>unclassified sequences</taxon>
        <taxon>metagenomes</taxon>
        <taxon>ecological metagenomes</taxon>
    </lineage>
</organism>
<dbReference type="AlphaFoldDB" id="A0A0F9Q529"/>
<dbReference type="EMBL" id="LAZR01001783">
    <property type="protein sequence ID" value="KKN39085.1"/>
    <property type="molecule type" value="Genomic_DNA"/>
</dbReference>
<accession>A0A0F9Q529</accession>
<evidence type="ECO:0000313" key="1">
    <source>
        <dbReference type="EMBL" id="KKN39085.1"/>
    </source>
</evidence>
<proteinExistence type="predicted"/>
<gene>
    <name evidence="1" type="ORF">LCGC14_0746810</name>
</gene>